<feature type="region of interest" description="Disordered" evidence="1">
    <location>
        <begin position="184"/>
        <end position="276"/>
    </location>
</feature>
<feature type="region of interest" description="Disordered" evidence="1">
    <location>
        <begin position="769"/>
        <end position="804"/>
    </location>
</feature>
<dbReference type="EMBL" id="MCFH01000014">
    <property type="protein sequence ID" value="ORX52944.1"/>
    <property type="molecule type" value="Genomic_DNA"/>
</dbReference>
<organism evidence="2 3">
    <name type="scientific">Piromyces finnis</name>
    <dbReference type="NCBI Taxonomy" id="1754191"/>
    <lineage>
        <taxon>Eukaryota</taxon>
        <taxon>Fungi</taxon>
        <taxon>Fungi incertae sedis</taxon>
        <taxon>Chytridiomycota</taxon>
        <taxon>Chytridiomycota incertae sedis</taxon>
        <taxon>Neocallimastigomycetes</taxon>
        <taxon>Neocallimastigales</taxon>
        <taxon>Neocallimastigaceae</taxon>
        <taxon>Piromyces</taxon>
    </lineage>
</organism>
<protein>
    <submittedName>
        <fullName evidence="2">Uncharacterized protein</fullName>
    </submittedName>
</protein>
<feature type="compositionally biased region" description="Low complexity" evidence="1">
    <location>
        <begin position="712"/>
        <end position="727"/>
    </location>
</feature>
<evidence type="ECO:0000313" key="2">
    <source>
        <dbReference type="EMBL" id="ORX52944.1"/>
    </source>
</evidence>
<feature type="region of interest" description="Disordered" evidence="1">
    <location>
        <begin position="865"/>
        <end position="888"/>
    </location>
</feature>
<accession>A0A1Y1VDT8</accession>
<reference evidence="2 3" key="2">
    <citation type="submission" date="2016-08" db="EMBL/GenBank/DDBJ databases">
        <title>Pervasive Adenine N6-methylation of Active Genes in Fungi.</title>
        <authorList>
            <consortium name="DOE Joint Genome Institute"/>
            <person name="Mondo S.J."/>
            <person name="Dannebaum R.O."/>
            <person name="Kuo R.C."/>
            <person name="Labutti K."/>
            <person name="Haridas S."/>
            <person name="Kuo A."/>
            <person name="Salamov A."/>
            <person name="Ahrendt S.R."/>
            <person name="Lipzen A."/>
            <person name="Sullivan W."/>
            <person name="Andreopoulos W.B."/>
            <person name="Clum A."/>
            <person name="Lindquist E."/>
            <person name="Daum C."/>
            <person name="Ramamoorthy G.K."/>
            <person name="Gryganskyi A."/>
            <person name="Culley D."/>
            <person name="Magnuson J.K."/>
            <person name="James T.Y."/>
            <person name="O'Malley M.A."/>
            <person name="Stajich J.E."/>
            <person name="Spatafora J.W."/>
            <person name="Visel A."/>
            <person name="Grigoriev I.V."/>
        </authorList>
    </citation>
    <scope>NUCLEOTIDE SEQUENCE [LARGE SCALE GENOMIC DNA]</scope>
    <source>
        <strain evidence="3">finn</strain>
    </source>
</reference>
<reference evidence="2 3" key="1">
    <citation type="submission" date="2016-08" db="EMBL/GenBank/DDBJ databases">
        <title>Genomes of anaerobic fungi encode conserved fungal cellulosomes for biomass hydrolysis.</title>
        <authorList>
            <consortium name="DOE Joint Genome Institute"/>
            <person name="Haitjema C.H."/>
            <person name="Gilmore S.P."/>
            <person name="Henske J.K."/>
            <person name="Solomon K.V."/>
            <person name="De Groot R."/>
            <person name="Kuo A."/>
            <person name="Mondo S.J."/>
            <person name="Salamov A.A."/>
            <person name="Labutti K."/>
            <person name="Zhao Z."/>
            <person name="Chiniquy J."/>
            <person name="Barry K."/>
            <person name="Brewer H.M."/>
            <person name="Purvine S.O."/>
            <person name="Wright A.T."/>
            <person name="Boxma B."/>
            <person name="Van Alen T."/>
            <person name="Hackstein J.H."/>
            <person name="Baker S.E."/>
            <person name="Grigoriev I.V."/>
            <person name="O'Malley M.A."/>
        </authorList>
    </citation>
    <scope>NUCLEOTIDE SEQUENCE [LARGE SCALE GENOMIC DNA]</scope>
    <source>
        <strain evidence="3">finn</strain>
    </source>
</reference>
<feature type="region of interest" description="Disordered" evidence="1">
    <location>
        <begin position="296"/>
        <end position="349"/>
    </location>
</feature>
<feature type="compositionally biased region" description="Polar residues" evidence="1">
    <location>
        <begin position="262"/>
        <end position="276"/>
    </location>
</feature>
<evidence type="ECO:0000313" key="3">
    <source>
        <dbReference type="Proteomes" id="UP000193719"/>
    </source>
</evidence>
<comment type="caution">
    <text evidence="2">The sequence shown here is derived from an EMBL/GenBank/DDBJ whole genome shotgun (WGS) entry which is preliminary data.</text>
</comment>
<feature type="compositionally biased region" description="Low complexity" evidence="1">
    <location>
        <begin position="184"/>
        <end position="198"/>
    </location>
</feature>
<gene>
    <name evidence="2" type="ORF">BCR36DRAFT_28256</name>
</gene>
<dbReference type="STRING" id="1754191.A0A1Y1VDT8"/>
<feature type="compositionally biased region" description="Basic and acidic residues" evidence="1">
    <location>
        <begin position="876"/>
        <end position="888"/>
    </location>
</feature>
<feature type="compositionally biased region" description="Basic and acidic residues" evidence="1">
    <location>
        <begin position="778"/>
        <end position="796"/>
    </location>
</feature>
<dbReference type="Proteomes" id="UP000193719">
    <property type="component" value="Unassembled WGS sequence"/>
</dbReference>
<evidence type="ECO:0000256" key="1">
    <source>
        <dbReference type="SAM" id="MobiDB-lite"/>
    </source>
</evidence>
<dbReference type="AlphaFoldDB" id="A0A1Y1VDT8"/>
<feature type="compositionally biased region" description="Low complexity" evidence="1">
    <location>
        <begin position="207"/>
        <end position="250"/>
    </location>
</feature>
<keyword evidence="3" id="KW-1185">Reference proteome</keyword>
<proteinExistence type="predicted"/>
<sequence>MEYIGPLLEKEIAEGVAKGDLNPLTKEPNSNELVDPHYKELLNQFNSEESSNNKDIKNEPLKANKLFRPSQFKVTMNYNKSDFLTNALNNGNQKKNNSSLIRLFQKSNENNNNNLPEKPKSYHIQEVVKNNITEISIIDNVDDIANSSDIEININNNYSNEISNINLNESIVIDEILNSSDNENDNSNINQNENIKSNCLNDTSLHNNNNNNNRDNNMDTNDNNDDNNINKNNKKNSSIINNNIDGNISDDNIKNDTPKQKVCSQNINSKSVKPIKNDNSNVKVKIIENFFSKNNSFSKHRSTTKNTTMDTGNPLSNKEKSKENNIKTTSNKNNKNKSKSQSIPNNSISNYFLSNKQKSCSTTPKLNRHTSYPVVKCNNRQELITNYQKKNLKSLFDSLNNNADVVEKQKNIIELKKVFDSSNNNADVVEKQKNIVNNNESSMKNNLTSIMEEKKTLDNGIIIDDIQDSDTEENNPLNIQRVNNSLMQSIVPESSFSNNSIADKTIENIINQNNERASSNLNQNIKNDTKSKLKSLFNRNNILLKKSASVSDISPYFSRKFSDQEVDNIESMNNENNKMIVDEPEPVYISDSENESNNKSNENNEESNVQVCIGQKNNINNDNNNNSSNNKNSNIENESEDKKSNSSNNSNQIHSHSISYLYDDDKGGSFSSNSSFLNIFDTFSKSDNEDDILPEVFEVYPKKADSENKIANTQSSTTQNHSSNNDDTNSDDSNHTNNCCTSTINISQMLNSFNTNSLKRKREDLTNINANSQNRNVMKKESFSEENKQNTSHSEKVNNNQSNKNINLILREKFAYNKNIEIKNKSANQILTQSLMSSLPSYNLNSSVKASKAYVAPKINKKKNIKRKTLSSSSQNKKEKENQKIEENRLETSALRNFLYEKFKYKE</sequence>
<feature type="compositionally biased region" description="Low complexity" evidence="1">
    <location>
        <begin position="326"/>
        <end position="349"/>
    </location>
</feature>
<name>A0A1Y1VDT8_9FUNG</name>
<feature type="compositionally biased region" description="Low complexity" evidence="1">
    <location>
        <begin position="616"/>
        <end position="636"/>
    </location>
</feature>
<feature type="region of interest" description="Disordered" evidence="1">
    <location>
        <begin position="707"/>
        <end position="736"/>
    </location>
</feature>
<feature type="region of interest" description="Disordered" evidence="1">
    <location>
        <begin position="616"/>
        <end position="652"/>
    </location>
</feature>
<feature type="compositionally biased region" description="Polar residues" evidence="1">
    <location>
        <begin position="304"/>
        <end position="315"/>
    </location>
</feature>